<dbReference type="Proteomes" id="UP000010843">
    <property type="component" value="Chromosome"/>
</dbReference>
<keyword evidence="2" id="KW-1133">Transmembrane helix</keyword>
<keyword evidence="6" id="KW-1185">Reference proteome</keyword>
<dbReference type="STRING" id="797303.Natpe_3114"/>
<feature type="region of interest" description="Disordered" evidence="1">
    <location>
        <begin position="1"/>
        <end position="22"/>
    </location>
</feature>
<dbReference type="EMBL" id="CP003372">
    <property type="protein sequence ID" value="AGB32906.1"/>
    <property type="molecule type" value="Genomic_DNA"/>
</dbReference>
<dbReference type="EMBL" id="AOIE01000063">
    <property type="protein sequence ID" value="ELY75666.1"/>
    <property type="molecule type" value="Genomic_DNA"/>
</dbReference>
<evidence type="ECO:0000313" key="3">
    <source>
        <dbReference type="EMBL" id="AGB32906.1"/>
    </source>
</evidence>
<dbReference type="AlphaFoldDB" id="L0JRA7"/>
<dbReference type="RefSeq" id="WP_006181310.1">
    <property type="nucleotide sequence ID" value="NC_019962.1"/>
</dbReference>
<evidence type="ECO:0008006" key="7">
    <source>
        <dbReference type="Google" id="ProtNLM"/>
    </source>
</evidence>
<dbReference type="eggNOG" id="arCOG02483">
    <property type="taxonomic scope" value="Archaea"/>
</dbReference>
<accession>L0JRA7</accession>
<dbReference type="GeneID" id="14333694"/>
<feature type="transmembrane region" description="Helical" evidence="2">
    <location>
        <begin position="247"/>
        <end position="266"/>
    </location>
</feature>
<organism evidence="3 5">
    <name type="scientific">Natrinema pellirubrum (strain DSM 15624 / CIP 106293 / JCM 10476 / NCIMB 786 / 157)</name>
    <dbReference type="NCBI Taxonomy" id="797303"/>
    <lineage>
        <taxon>Archaea</taxon>
        <taxon>Methanobacteriati</taxon>
        <taxon>Methanobacteriota</taxon>
        <taxon>Stenosarchaea group</taxon>
        <taxon>Halobacteria</taxon>
        <taxon>Halobacteriales</taxon>
        <taxon>Natrialbaceae</taxon>
        <taxon>Natrinema</taxon>
    </lineage>
</organism>
<evidence type="ECO:0000313" key="6">
    <source>
        <dbReference type="Proteomes" id="UP000011593"/>
    </source>
</evidence>
<reference evidence="5" key="2">
    <citation type="submission" date="2012-02" db="EMBL/GenBank/DDBJ databases">
        <title>Complete sequence of chromosome of Natrinema pellirubrum DSM 15624.</title>
        <authorList>
            <person name="Lucas S."/>
            <person name="Han J."/>
            <person name="Lapidus A."/>
            <person name="Cheng J.-F."/>
            <person name="Goodwin L."/>
            <person name="Pitluck S."/>
            <person name="Peters L."/>
            <person name="Teshima H."/>
            <person name="Detter J.C."/>
            <person name="Han C."/>
            <person name="Tapia R."/>
            <person name="Land M."/>
            <person name="Hauser L."/>
            <person name="Kyrpides N."/>
            <person name="Ivanova N."/>
            <person name="Pagani I."/>
            <person name="Sproer C."/>
            <person name="Anderson I."/>
            <person name="Woyke T."/>
        </authorList>
    </citation>
    <scope>NUCLEOTIDE SEQUENCE [LARGE SCALE GENOMIC DNA]</scope>
    <source>
        <strain evidence="5">DSM 15624 / JCM 10476 / NCIMB 786</strain>
    </source>
</reference>
<evidence type="ECO:0000313" key="5">
    <source>
        <dbReference type="Proteomes" id="UP000010843"/>
    </source>
</evidence>
<keyword evidence="2" id="KW-0472">Membrane</keyword>
<gene>
    <name evidence="3" type="ordered locus">Natpe_3114</name>
    <name evidence="4" type="ORF">C488_09664</name>
</gene>
<evidence type="ECO:0000313" key="4">
    <source>
        <dbReference type="EMBL" id="ELY75666.1"/>
    </source>
</evidence>
<evidence type="ECO:0000256" key="2">
    <source>
        <dbReference type="SAM" id="Phobius"/>
    </source>
</evidence>
<dbReference type="OrthoDB" id="205091at2157"/>
<evidence type="ECO:0000256" key="1">
    <source>
        <dbReference type="SAM" id="MobiDB-lite"/>
    </source>
</evidence>
<dbReference type="KEGG" id="npe:Natpe_3114"/>
<dbReference type="HOGENOM" id="CLU_093377_0_0_2"/>
<keyword evidence="2" id="KW-0812">Transmembrane</keyword>
<feature type="compositionally biased region" description="Low complexity" evidence="1">
    <location>
        <begin position="1"/>
        <end position="21"/>
    </location>
</feature>
<name>L0JRA7_NATP1</name>
<sequence length="269" mass="26406">MAADDTVATSSSDRADTAASAPRQRWWRRPAVALVVVLAMGAALVPAAGVTAAANGGTAPAVATADQSVSAGSIVVSDATVEPDGTAVHRIVLTDAPDGLAGFELSLELSGDAAAVENASYPDDYRMTTDPVVSDDGETVTVEAVDLDDAVTPGASDVTLATVTVSGTEPGTAALAVTDARLDADGGSRMEPSLETGTVTVADGGNGSESAGGSDDGENTEAAANDGDDETGTDGEPTSTDSESIPGFAGGAALLALAVLAVTLLARTR</sequence>
<dbReference type="Proteomes" id="UP000011593">
    <property type="component" value="Unassembled WGS sequence"/>
</dbReference>
<reference evidence="4 6" key="3">
    <citation type="journal article" date="2014" name="PLoS Genet.">
        <title>Phylogenetically driven sequencing of extremely halophilic archaea reveals strategies for static and dynamic osmo-response.</title>
        <authorList>
            <person name="Becker E.A."/>
            <person name="Seitzer P.M."/>
            <person name="Tritt A."/>
            <person name="Larsen D."/>
            <person name="Krusor M."/>
            <person name="Yao A.I."/>
            <person name="Wu D."/>
            <person name="Madern D."/>
            <person name="Eisen J.A."/>
            <person name="Darling A.E."/>
            <person name="Facciotti M.T."/>
        </authorList>
    </citation>
    <scope>NUCLEOTIDE SEQUENCE [LARGE SCALE GENOMIC DNA]</scope>
    <source>
        <strain evidence="4 6">DSM 15624</strain>
    </source>
</reference>
<dbReference type="PATRIC" id="fig|797303.5.peg.1940"/>
<feature type="transmembrane region" description="Helical" evidence="2">
    <location>
        <begin position="31"/>
        <end position="54"/>
    </location>
</feature>
<feature type="region of interest" description="Disordered" evidence="1">
    <location>
        <begin position="185"/>
        <end position="247"/>
    </location>
</feature>
<protein>
    <recommendedName>
        <fullName evidence="7">PGF-CTERM sorting domain-containing protein</fullName>
    </recommendedName>
</protein>
<proteinExistence type="predicted"/>
<reference evidence="3" key="1">
    <citation type="submission" date="2012-02" db="EMBL/GenBank/DDBJ databases">
        <title>Complete sequence of chromosome of Natrinema pellirubrum DSM 15624.</title>
        <authorList>
            <consortium name="US DOE Joint Genome Institute"/>
            <person name="Lucas S."/>
            <person name="Han J."/>
            <person name="Lapidus A."/>
            <person name="Cheng J.-F."/>
            <person name="Goodwin L."/>
            <person name="Pitluck S."/>
            <person name="Peters L."/>
            <person name="Teshima H."/>
            <person name="Detter J.C."/>
            <person name="Han C."/>
            <person name="Tapia R."/>
            <person name="Land M."/>
            <person name="Hauser L."/>
            <person name="Kyrpides N."/>
            <person name="Ivanova N."/>
            <person name="Pagani I."/>
            <person name="Sproer C."/>
            <person name="Anderson I."/>
            <person name="Woyke T."/>
        </authorList>
    </citation>
    <scope>NUCLEOTIDE SEQUENCE</scope>
    <source>
        <strain evidence="3">DSM 15624</strain>
    </source>
</reference>